<gene>
    <name evidence="9" type="ORF">ENL19_01055</name>
</gene>
<name>A0A7C5HFJ8_UNCW3</name>
<dbReference type="InterPro" id="IPR005467">
    <property type="entry name" value="His_kinase_dom"/>
</dbReference>
<evidence type="ECO:0000256" key="1">
    <source>
        <dbReference type="ARBA" id="ARBA00000085"/>
    </source>
</evidence>
<dbReference type="InterPro" id="IPR036890">
    <property type="entry name" value="HATPase_C_sf"/>
</dbReference>
<keyword evidence="7" id="KW-0175">Coiled coil</keyword>
<dbReference type="GO" id="GO:0000155">
    <property type="term" value="F:phosphorelay sensor kinase activity"/>
    <property type="evidence" value="ECO:0007669"/>
    <property type="project" value="InterPro"/>
</dbReference>
<keyword evidence="6" id="KW-0902">Two-component regulatory system</keyword>
<dbReference type="InterPro" id="IPR004358">
    <property type="entry name" value="Sig_transdc_His_kin-like_C"/>
</dbReference>
<keyword evidence="4" id="KW-0808">Transferase</keyword>
<keyword evidence="3" id="KW-0597">Phosphoprotein</keyword>
<dbReference type="EMBL" id="DRTB01000070">
    <property type="protein sequence ID" value="HHE04631.1"/>
    <property type="molecule type" value="Genomic_DNA"/>
</dbReference>
<organism evidence="9">
    <name type="scientific">candidate division WOR-3 bacterium</name>
    <dbReference type="NCBI Taxonomy" id="2052148"/>
    <lineage>
        <taxon>Bacteria</taxon>
        <taxon>Bacteria division WOR-3</taxon>
    </lineage>
</organism>
<dbReference type="SMART" id="SM00387">
    <property type="entry name" value="HATPase_c"/>
    <property type="match status" value="2"/>
</dbReference>
<dbReference type="InterPro" id="IPR050736">
    <property type="entry name" value="Sensor_HK_Regulatory"/>
</dbReference>
<dbReference type="Pfam" id="PF00512">
    <property type="entry name" value="HisKA"/>
    <property type="match status" value="1"/>
</dbReference>
<protein>
    <recommendedName>
        <fullName evidence="2">histidine kinase</fullName>
        <ecNumber evidence="2">2.7.13.3</ecNumber>
    </recommendedName>
</protein>
<accession>A0A7C5HFJ8</accession>
<dbReference type="PROSITE" id="PS50109">
    <property type="entry name" value="HIS_KIN"/>
    <property type="match status" value="1"/>
</dbReference>
<dbReference type="SUPFAM" id="SSF55874">
    <property type="entry name" value="ATPase domain of HSP90 chaperone/DNA topoisomerase II/histidine kinase"/>
    <property type="match status" value="2"/>
</dbReference>
<dbReference type="PRINTS" id="PR00344">
    <property type="entry name" value="BCTRLSENSOR"/>
</dbReference>
<sequence>YDDDVVLARQRARQIAKLLGFSNLMQVQIATAVSEIARNVVLYADFGKVEFYIDGDNLEDRLIIRISDNGPGIKNIDEVLKGNYKSKSGMGIGIKGSRMLMDYFHIESKAGEGTTVVIGKTLPHGKRITKADLGRIAMELQKLGPINAYDEIKEQNRELIELLDNLTRQKNELEKLNRELSDKNRGIQSLYNELQDRVNQLNEAIKLKNKFIYYITHEFKTPVTSIIYLTSLIMKEKDSLTEEQKKQIGFIRKAAEDILNLIDEMLGLARYENGSLRVKPVNFNVSDLFSSLRGIFDVLNTNKNVKLEFKIKRNIPSLYSDMDKIAQILKNLIINALKFTREGEVSVEATLDKEKTRVLFRVKDTGIGIPRELQGKIFKDYQQIGESYFNGVKGTGLGLSVSKKIAKLLGGDLLLEKSIPGKGSIFLLWIPMNYNKSKSFMEK</sequence>
<feature type="domain" description="Histidine kinase" evidence="8">
    <location>
        <begin position="214"/>
        <end position="434"/>
    </location>
</feature>
<evidence type="ECO:0000256" key="5">
    <source>
        <dbReference type="ARBA" id="ARBA00022777"/>
    </source>
</evidence>
<dbReference type="Proteomes" id="UP000886110">
    <property type="component" value="Unassembled WGS sequence"/>
</dbReference>
<evidence type="ECO:0000256" key="2">
    <source>
        <dbReference type="ARBA" id="ARBA00012438"/>
    </source>
</evidence>
<dbReference type="Gene3D" id="3.30.565.10">
    <property type="entry name" value="Histidine kinase-like ATPase, C-terminal domain"/>
    <property type="match status" value="2"/>
</dbReference>
<dbReference type="SMART" id="SM00388">
    <property type="entry name" value="HisKA"/>
    <property type="match status" value="1"/>
</dbReference>
<dbReference type="InterPro" id="IPR003594">
    <property type="entry name" value="HATPase_dom"/>
</dbReference>
<comment type="catalytic activity">
    <reaction evidence="1">
        <text>ATP + protein L-histidine = ADP + protein N-phospho-L-histidine.</text>
        <dbReference type="EC" id="2.7.13.3"/>
    </reaction>
</comment>
<dbReference type="EC" id="2.7.13.3" evidence="2"/>
<reference evidence="9" key="1">
    <citation type="journal article" date="2020" name="mSystems">
        <title>Genome- and Community-Level Interaction Insights into Carbon Utilization and Element Cycling Functions of Hydrothermarchaeota in Hydrothermal Sediment.</title>
        <authorList>
            <person name="Zhou Z."/>
            <person name="Liu Y."/>
            <person name="Xu W."/>
            <person name="Pan J."/>
            <person name="Luo Z.H."/>
            <person name="Li M."/>
        </authorList>
    </citation>
    <scope>NUCLEOTIDE SEQUENCE [LARGE SCALE GENOMIC DNA]</scope>
    <source>
        <strain evidence="9">HyVt-74</strain>
    </source>
</reference>
<evidence type="ECO:0000256" key="4">
    <source>
        <dbReference type="ARBA" id="ARBA00022679"/>
    </source>
</evidence>
<dbReference type="Gene3D" id="1.10.287.130">
    <property type="match status" value="1"/>
</dbReference>
<dbReference type="InterPro" id="IPR003661">
    <property type="entry name" value="HisK_dim/P_dom"/>
</dbReference>
<feature type="coiled-coil region" evidence="7">
    <location>
        <begin position="149"/>
        <end position="204"/>
    </location>
</feature>
<dbReference type="AlphaFoldDB" id="A0A7C5HFJ8"/>
<dbReference type="SUPFAM" id="SSF47384">
    <property type="entry name" value="Homodimeric domain of signal transducing histidine kinase"/>
    <property type="match status" value="1"/>
</dbReference>
<proteinExistence type="predicted"/>
<evidence type="ECO:0000259" key="8">
    <source>
        <dbReference type="PROSITE" id="PS50109"/>
    </source>
</evidence>
<keyword evidence="5 9" id="KW-0418">Kinase</keyword>
<comment type="caution">
    <text evidence="9">The sequence shown here is derived from an EMBL/GenBank/DDBJ whole genome shotgun (WGS) entry which is preliminary data.</text>
</comment>
<dbReference type="PANTHER" id="PTHR43711">
    <property type="entry name" value="TWO-COMPONENT HISTIDINE KINASE"/>
    <property type="match status" value="1"/>
</dbReference>
<dbReference type="Pfam" id="PF02518">
    <property type="entry name" value="HATPase_c"/>
    <property type="match status" value="2"/>
</dbReference>
<dbReference type="CDD" id="cd16934">
    <property type="entry name" value="HATPase_RsbT-like"/>
    <property type="match status" value="1"/>
</dbReference>
<feature type="non-terminal residue" evidence="9">
    <location>
        <position position="1"/>
    </location>
</feature>
<evidence type="ECO:0000256" key="6">
    <source>
        <dbReference type="ARBA" id="ARBA00023012"/>
    </source>
</evidence>
<evidence type="ECO:0000256" key="7">
    <source>
        <dbReference type="SAM" id="Coils"/>
    </source>
</evidence>
<dbReference type="CDD" id="cd00082">
    <property type="entry name" value="HisKA"/>
    <property type="match status" value="1"/>
</dbReference>
<evidence type="ECO:0000313" key="9">
    <source>
        <dbReference type="EMBL" id="HHE04631.1"/>
    </source>
</evidence>
<evidence type="ECO:0000256" key="3">
    <source>
        <dbReference type="ARBA" id="ARBA00022553"/>
    </source>
</evidence>
<dbReference type="PANTHER" id="PTHR43711:SF31">
    <property type="entry name" value="HISTIDINE KINASE"/>
    <property type="match status" value="1"/>
</dbReference>
<dbReference type="InterPro" id="IPR036097">
    <property type="entry name" value="HisK_dim/P_sf"/>
</dbReference>